<dbReference type="InterPro" id="IPR040256">
    <property type="entry name" value="At4g02000-like"/>
</dbReference>
<dbReference type="RefSeq" id="XP_019086253.1">
    <property type="nucleotide sequence ID" value="XM_019230708.1"/>
</dbReference>
<proteinExistence type="predicted"/>
<name>A0ABM1QHL5_CAMSA</name>
<dbReference type="PANTHER" id="PTHR31286">
    <property type="entry name" value="GLYCINE-RICH CELL WALL STRUCTURAL PROTEIN 1.8-LIKE"/>
    <property type="match status" value="1"/>
</dbReference>
<feature type="domain" description="DUF4283" evidence="2">
    <location>
        <begin position="28"/>
        <end position="111"/>
    </location>
</feature>
<protein>
    <submittedName>
        <fullName evidence="4">Uncharacterized protein LOC109126838</fullName>
    </submittedName>
</protein>
<feature type="compositionally biased region" description="Low complexity" evidence="1">
    <location>
        <begin position="313"/>
        <end position="336"/>
    </location>
</feature>
<evidence type="ECO:0000256" key="1">
    <source>
        <dbReference type="SAM" id="MobiDB-lite"/>
    </source>
</evidence>
<dbReference type="GeneID" id="109126838"/>
<reference evidence="4" key="2">
    <citation type="submission" date="2025-08" db="UniProtKB">
        <authorList>
            <consortium name="RefSeq"/>
        </authorList>
    </citation>
    <scope>IDENTIFICATION</scope>
    <source>
        <tissue evidence="4">Leaf</tissue>
    </source>
</reference>
<evidence type="ECO:0000313" key="3">
    <source>
        <dbReference type="Proteomes" id="UP000694864"/>
    </source>
</evidence>
<evidence type="ECO:0000313" key="4">
    <source>
        <dbReference type="RefSeq" id="XP_019086253.1"/>
    </source>
</evidence>
<dbReference type="InterPro" id="IPR025558">
    <property type="entry name" value="DUF4283"/>
</dbReference>
<feature type="compositionally biased region" description="Basic residues" evidence="1">
    <location>
        <begin position="303"/>
        <end position="312"/>
    </location>
</feature>
<accession>A0ABM1QHL5</accession>
<evidence type="ECO:0000259" key="2">
    <source>
        <dbReference type="Pfam" id="PF14111"/>
    </source>
</evidence>
<feature type="region of interest" description="Disordered" evidence="1">
    <location>
        <begin position="303"/>
        <end position="350"/>
    </location>
</feature>
<dbReference type="PANTHER" id="PTHR31286:SF55">
    <property type="entry name" value="DUF4283 DOMAIN-CONTAINING PROTEIN"/>
    <property type="match status" value="1"/>
</dbReference>
<feature type="compositionally biased region" description="Basic residues" evidence="1">
    <location>
        <begin position="253"/>
        <end position="268"/>
    </location>
</feature>
<feature type="region of interest" description="Disordered" evidence="1">
    <location>
        <begin position="234"/>
        <end position="285"/>
    </location>
</feature>
<dbReference type="Gene3D" id="3.60.10.10">
    <property type="entry name" value="Endonuclease/exonuclease/phosphatase"/>
    <property type="match status" value="1"/>
</dbReference>
<organism evidence="3 4">
    <name type="scientific">Camelina sativa</name>
    <name type="common">False flax</name>
    <name type="synonym">Myagrum sativum</name>
    <dbReference type="NCBI Taxonomy" id="90675"/>
    <lineage>
        <taxon>Eukaryota</taxon>
        <taxon>Viridiplantae</taxon>
        <taxon>Streptophyta</taxon>
        <taxon>Embryophyta</taxon>
        <taxon>Tracheophyta</taxon>
        <taxon>Spermatophyta</taxon>
        <taxon>Magnoliopsida</taxon>
        <taxon>eudicotyledons</taxon>
        <taxon>Gunneridae</taxon>
        <taxon>Pentapetalae</taxon>
        <taxon>rosids</taxon>
        <taxon>malvids</taxon>
        <taxon>Brassicales</taxon>
        <taxon>Brassicaceae</taxon>
        <taxon>Camelineae</taxon>
        <taxon>Camelina</taxon>
    </lineage>
</organism>
<feature type="compositionally biased region" description="Basic and acidic residues" evidence="1">
    <location>
        <begin position="234"/>
        <end position="245"/>
    </location>
</feature>
<sequence length="532" mass="60418">MEKKGIPITLDSGELCVKIPNMVVQRNQNRWKDFIIGQFHGNLPSKGALYAILNGIWSRKRRDITISKQGPKSVLIRIPCEETRKRVLAQRVWHIEGQSMFVADWEPDLSPVMPELTEAPVWLEFRGVPPQFFSQEALEYIAGLVGHPVFCHPSTINLTDLEVAKVFTIVNITKPLPEAVNAQFETGETFRIVVSSPWLPPICAFCQGVGHSIKRCPTAPILCSFCNSTSHSKEACTRGRHEGKTTAEVPMARQRKNPSRRRKEHTKRRSEGVENPPIDPSVSLQKEGNLEIDIGLTSVHKTAKSGMKKAASRRLPPSSSSSSDAASLEESSSSDSPSEEDDNPDDNDKFMKVLSKKEKKKERRYAQASNANYEFAELGRIWIVWHHSVKLVIHSKSKQMMTCVVQLPGEDSEFVISFVYAVNHRMGRQELWEEICALSRDQSVNTRPWALLRDFNQTLSPAEHSSGGTRIKRGMEEFRECLAYANLQDLTFRGNQFTWWNKQETNPIAKKLDRVLANDEWRIKYPLSYSQF</sequence>
<reference evidence="3" key="1">
    <citation type="journal article" date="2014" name="Nat. Commun.">
        <title>The emerging biofuel crop Camelina sativa retains a highly undifferentiated hexaploid genome structure.</title>
        <authorList>
            <person name="Kagale S."/>
            <person name="Koh C."/>
            <person name="Nixon J."/>
            <person name="Bollina V."/>
            <person name="Clarke W.E."/>
            <person name="Tuteja R."/>
            <person name="Spillane C."/>
            <person name="Robinson S.J."/>
            <person name="Links M.G."/>
            <person name="Clarke C."/>
            <person name="Higgins E.E."/>
            <person name="Huebert T."/>
            <person name="Sharpe A.G."/>
            <person name="Parkin I.A."/>
        </authorList>
    </citation>
    <scope>NUCLEOTIDE SEQUENCE [LARGE SCALE GENOMIC DNA]</scope>
    <source>
        <strain evidence="3">cv. DH55</strain>
    </source>
</reference>
<gene>
    <name evidence="4" type="primary">LOC109126838</name>
</gene>
<dbReference type="SUPFAM" id="SSF57756">
    <property type="entry name" value="Retrovirus zinc finger-like domains"/>
    <property type="match status" value="1"/>
</dbReference>
<dbReference type="Proteomes" id="UP000694864">
    <property type="component" value="Chromosome 10"/>
</dbReference>
<dbReference type="InterPro" id="IPR036875">
    <property type="entry name" value="Znf_CCHC_sf"/>
</dbReference>
<dbReference type="SUPFAM" id="SSF56219">
    <property type="entry name" value="DNase I-like"/>
    <property type="match status" value="1"/>
</dbReference>
<dbReference type="InterPro" id="IPR036691">
    <property type="entry name" value="Endo/exonu/phosph_ase_sf"/>
</dbReference>
<keyword evidence="3" id="KW-1185">Reference proteome</keyword>
<dbReference type="Pfam" id="PF14111">
    <property type="entry name" value="DUF4283"/>
    <property type="match status" value="1"/>
</dbReference>